<name>A0A8S5R0X5_9CAUD</name>
<sequence length="72" mass="8035">MKRFVAHRLHSLDALKVKPPPSVKGLSAHTVVTADVFNAHASRALAQDFLSEFVCDFHLIYINLDLLTLFST</sequence>
<evidence type="ECO:0000313" key="1">
    <source>
        <dbReference type="EMBL" id="DAE24818.1"/>
    </source>
</evidence>
<accession>A0A8S5R0X5</accession>
<organism evidence="1">
    <name type="scientific">Myoviridae sp. cteBs22</name>
    <dbReference type="NCBI Taxonomy" id="2826675"/>
    <lineage>
        <taxon>Viruses</taxon>
        <taxon>Duplodnaviria</taxon>
        <taxon>Heunggongvirae</taxon>
        <taxon>Uroviricota</taxon>
        <taxon>Caudoviricetes</taxon>
    </lineage>
</organism>
<dbReference type="EMBL" id="BK015784">
    <property type="protein sequence ID" value="DAE24818.1"/>
    <property type="molecule type" value="Genomic_DNA"/>
</dbReference>
<protein>
    <submittedName>
        <fullName evidence="1">Uncharacterized protein</fullName>
    </submittedName>
</protein>
<proteinExistence type="predicted"/>
<reference evidence="1" key="1">
    <citation type="journal article" date="2021" name="Proc. Natl. Acad. Sci. U.S.A.">
        <title>A Catalog of Tens of Thousands of Viruses from Human Metagenomes Reveals Hidden Associations with Chronic Diseases.</title>
        <authorList>
            <person name="Tisza M.J."/>
            <person name="Buck C.B."/>
        </authorList>
    </citation>
    <scope>NUCLEOTIDE SEQUENCE</scope>
    <source>
        <strain evidence="1">CteBs22</strain>
    </source>
</reference>